<dbReference type="EMBL" id="CXSU01000011">
    <property type="protein sequence ID" value="CTQ49608.1"/>
    <property type="molecule type" value="Genomic_DNA"/>
</dbReference>
<dbReference type="AlphaFoldDB" id="A0A0M6YGY4"/>
<dbReference type="InterPro" id="IPR007433">
    <property type="entry name" value="DUF481"/>
</dbReference>
<proteinExistence type="predicted"/>
<gene>
    <name evidence="2" type="ORF">JDO7802_01622</name>
</gene>
<feature type="signal peptide" evidence="1">
    <location>
        <begin position="1"/>
        <end position="23"/>
    </location>
</feature>
<name>A0A0M6YGY4_9RHOB</name>
<evidence type="ECO:0000313" key="2">
    <source>
        <dbReference type="EMBL" id="CTQ49608.1"/>
    </source>
</evidence>
<dbReference type="RefSeq" id="WP_055084321.1">
    <property type="nucleotide sequence ID" value="NZ_CXSU01000011.1"/>
</dbReference>
<dbReference type="Proteomes" id="UP000049222">
    <property type="component" value="Unassembled WGS sequence"/>
</dbReference>
<accession>A0A0M6YGY4</accession>
<keyword evidence="1" id="KW-0732">Signal</keyword>
<dbReference type="STRING" id="420998.JDO7802_01622"/>
<reference evidence="2 3" key="1">
    <citation type="submission" date="2015-07" db="EMBL/GenBank/DDBJ databases">
        <authorList>
            <person name="Noorani M."/>
        </authorList>
    </citation>
    <scope>NUCLEOTIDE SEQUENCE [LARGE SCALE GENOMIC DNA]</scope>
    <source>
        <strain evidence="2 3">CECT 7802</strain>
    </source>
</reference>
<dbReference type="Pfam" id="PF04338">
    <property type="entry name" value="DUF481"/>
    <property type="match status" value="1"/>
</dbReference>
<dbReference type="OrthoDB" id="7631035at2"/>
<feature type="chain" id="PRO_5005808020" evidence="1">
    <location>
        <begin position="24"/>
        <end position="273"/>
    </location>
</feature>
<protein>
    <submittedName>
        <fullName evidence="2">Putative salt-induced outer membrane protein</fullName>
    </submittedName>
</protein>
<keyword evidence="3" id="KW-1185">Reference proteome</keyword>
<evidence type="ECO:0000313" key="3">
    <source>
        <dbReference type="Proteomes" id="UP000049222"/>
    </source>
</evidence>
<evidence type="ECO:0000256" key="1">
    <source>
        <dbReference type="SAM" id="SignalP"/>
    </source>
</evidence>
<sequence length="273" mass="29785">MKTIATLAATTVLALSLAAPAFAQNTITGVRQLDDRIDDIDRDARRDLGRQNDAARFGENGVVQGFRGSAALTASGTDDTADLSLAGRLTYGQGSWNHLVGFAAEYGEADGESDEEEFFLTYEGSRFFTPTVYAYGTGRYQYDNQTDNRQDAFLGLGLGYRVYNTEQVAWRVQGGPGIRYIEDQVTRDSETEAAALISSRFYYAFSDTVSLTNDTDILGSSSDYNVSNDFGVNFKVNDTLSTRISYNTEYDSDPSDGIKSTDNTVGISLVVGF</sequence>
<organism evidence="2 3">
    <name type="scientific">Jannaschia donghaensis</name>
    <dbReference type="NCBI Taxonomy" id="420998"/>
    <lineage>
        <taxon>Bacteria</taxon>
        <taxon>Pseudomonadati</taxon>
        <taxon>Pseudomonadota</taxon>
        <taxon>Alphaproteobacteria</taxon>
        <taxon>Rhodobacterales</taxon>
        <taxon>Roseobacteraceae</taxon>
        <taxon>Jannaschia</taxon>
    </lineage>
</organism>